<dbReference type="InterPro" id="IPR051150">
    <property type="entry name" value="SWT21/TCAB1_mRNA_Telomere"/>
</dbReference>
<dbReference type="GO" id="GO:0015030">
    <property type="term" value="C:Cajal body"/>
    <property type="evidence" value="ECO:0007669"/>
    <property type="project" value="TreeGrafter"/>
</dbReference>
<organism evidence="3 4">
    <name type="scientific">Microctonus aethiopoides</name>
    <dbReference type="NCBI Taxonomy" id="144406"/>
    <lineage>
        <taxon>Eukaryota</taxon>
        <taxon>Metazoa</taxon>
        <taxon>Ecdysozoa</taxon>
        <taxon>Arthropoda</taxon>
        <taxon>Hexapoda</taxon>
        <taxon>Insecta</taxon>
        <taxon>Pterygota</taxon>
        <taxon>Neoptera</taxon>
        <taxon>Endopterygota</taxon>
        <taxon>Hymenoptera</taxon>
        <taxon>Apocrita</taxon>
        <taxon>Ichneumonoidea</taxon>
        <taxon>Braconidae</taxon>
        <taxon>Euphorinae</taxon>
        <taxon>Microctonus</taxon>
    </lineage>
</organism>
<accession>A0AA39F9Z0</accession>
<dbReference type="InterPro" id="IPR015943">
    <property type="entry name" value="WD40/YVTN_repeat-like_dom_sf"/>
</dbReference>
<dbReference type="PANTHER" id="PTHR13211:SF0">
    <property type="entry name" value="TELOMERASE CAJAL BODY PROTEIN 1"/>
    <property type="match status" value="1"/>
</dbReference>
<dbReference type="InterPro" id="IPR036322">
    <property type="entry name" value="WD40_repeat_dom_sf"/>
</dbReference>
<dbReference type="GO" id="GO:0003723">
    <property type="term" value="F:RNA binding"/>
    <property type="evidence" value="ECO:0007669"/>
    <property type="project" value="TreeGrafter"/>
</dbReference>
<sequence length="410" mass="46102">MKNLILPKIYIMDPETICTEEGRSIDNNADVAQTKLTTTSEETPNETWRKLYYDFSKTPELICSATEEYKSNEHTANITKGCQWSPDGTCLLVPAEDFRIRIYELPVELYTGKVPDNLPLQSLTPALKIKEGGLVYDSCWYPFMNSWDPATCYFLCTSQETPVHLWNAFTGELNATYRAYNQVDEVEAAISIQFVNSGNTIWSGFNGALRSFDTNRPGRQINNVSFKNDFPNVHGIVSCIRDNPMVPGLIAFGTYSKCIGLYKDGPLCSFKTDSGVTQIEFSPCGTKLYSAVRRSNEFLCWDLRNPGIILNSFAKREADTNQRIQFSLSGDGEEIISGGTNGIVNIWKTSQNANCDDVSPEWSIRLSNDCINGVNMHKTLPIISTTSGQRIYDEIGIDRDNSVRLWYCNK</sequence>
<dbReference type="Gene3D" id="2.130.10.10">
    <property type="entry name" value="YVTN repeat-like/Quinoprotein amine dehydrogenase"/>
    <property type="match status" value="1"/>
</dbReference>
<dbReference type="EMBL" id="JAQQBS010001422">
    <property type="protein sequence ID" value="KAK0165678.1"/>
    <property type="molecule type" value="Genomic_DNA"/>
</dbReference>
<dbReference type="PANTHER" id="PTHR13211">
    <property type="entry name" value="TELOMERASE CAJAL BODY PROTEIN 1"/>
    <property type="match status" value="1"/>
</dbReference>
<proteinExistence type="inferred from homology"/>
<comment type="similarity">
    <text evidence="1">Belongs to the TCAB1 family.</text>
</comment>
<comment type="caution">
    <text evidence="3">The sequence shown here is derived from an EMBL/GenBank/DDBJ whole genome shotgun (WGS) entry which is preliminary data.</text>
</comment>
<evidence type="ECO:0000256" key="1">
    <source>
        <dbReference type="ARBA" id="ARBA00038279"/>
    </source>
</evidence>
<gene>
    <name evidence="3" type="ORF">PV328_004179</name>
</gene>
<evidence type="ECO:0000313" key="3">
    <source>
        <dbReference type="EMBL" id="KAK0165678.1"/>
    </source>
</evidence>
<dbReference type="InterPro" id="IPR001680">
    <property type="entry name" value="WD40_rpt"/>
</dbReference>
<keyword evidence="4" id="KW-1185">Reference proteome</keyword>
<dbReference type="AlphaFoldDB" id="A0AA39F9Z0"/>
<dbReference type="SUPFAM" id="SSF50978">
    <property type="entry name" value="WD40 repeat-like"/>
    <property type="match status" value="1"/>
</dbReference>
<dbReference type="Proteomes" id="UP001168990">
    <property type="component" value="Unassembled WGS sequence"/>
</dbReference>
<evidence type="ECO:0000256" key="2">
    <source>
        <dbReference type="ARBA" id="ARBA00041558"/>
    </source>
</evidence>
<reference evidence="3" key="1">
    <citation type="journal article" date="2023" name="bioRxiv">
        <title>Scaffold-level genome assemblies of two parasitoid biocontrol wasps reveal the parthenogenesis mechanism and an associated novel virus.</title>
        <authorList>
            <person name="Inwood S."/>
            <person name="Skelly J."/>
            <person name="Guhlin J."/>
            <person name="Harrop T."/>
            <person name="Goldson S."/>
            <person name="Dearden P."/>
        </authorList>
    </citation>
    <scope>NUCLEOTIDE SEQUENCE</scope>
    <source>
        <strain evidence="3">Irish</strain>
        <tissue evidence="3">Whole body</tissue>
    </source>
</reference>
<reference evidence="3" key="2">
    <citation type="submission" date="2023-03" db="EMBL/GenBank/DDBJ databases">
        <authorList>
            <person name="Inwood S.N."/>
            <person name="Skelly J.G."/>
            <person name="Guhlin J."/>
            <person name="Harrop T.W.R."/>
            <person name="Goldson S.G."/>
            <person name="Dearden P.K."/>
        </authorList>
    </citation>
    <scope>NUCLEOTIDE SEQUENCE</scope>
    <source>
        <strain evidence="3">Irish</strain>
        <tissue evidence="3">Whole body</tissue>
    </source>
</reference>
<protein>
    <recommendedName>
        <fullName evidence="2">WD repeat-containing protein 79</fullName>
    </recommendedName>
</protein>
<dbReference type="SMART" id="SM00320">
    <property type="entry name" value="WD40"/>
    <property type="match status" value="4"/>
</dbReference>
<name>A0AA39F9Z0_9HYME</name>
<evidence type="ECO:0000313" key="4">
    <source>
        <dbReference type="Proteomes" id="UP001168990"/>
    </source>
</evidence>
<dbReference type="GO" id="GO:0030576">
    <property type="term" value="P:Cajal body organization"/>
    <property type="evidence" value="ECO:0007669"/>
    <property type="project" value="TreeGrafter"/>
</dbReference>